<dbReference type="EMBL" id="CP019343">
    <property type="protein sequence ID" value="ARN73027.1"/>
    <property type="molecule type" value="Genomic_DNA"/>
</dbReference>
<evidence type="ECO:0008006" key="3">
    <source>
        <dbReference type="Google" id="ProtNLM"/>
    </source>
</evidence>
<evidence type="ECO:0000313" key="1">
    <source>
        <dbReference type="EMBL" id="ARN73027.1"/>
    </source>
</evidence>
<dbReference type="SUPFAM" id="SSF53756">
    <property type="entry name" value="UDP-Glycosyltransferase/glycogen phosphorylase"/>
    <property type="match status" value="1"/>
</dbReference>
<dbReference type="InterPro" id="IPR007152">
    <property type="entry name" value="DUF354"/>
</dbReference>
<name>A0A1X9NDK2_9GAMM</name>
<organism evidence="1 2">
    <name type="scientific">Oceanicoccus sagamiensis</name>
    <dbReference type="NCBI Taxonomy" id="716816"/>
    <lineage>
        <taxon>Bacteria</taxon>
        <taxon>Pseudomonadati</taxon>
        <taxon>Pseudomonadota</taxon>
        <taxon>Gammaproteobacteria</taxon>
        <taxon>Cellvibrionales</taxon>
        <taxon>Spongiibacteraceae</taxon>
        <taxon>Oceanicoccus</taxon>
    </lineage>
</organism>
<dbReference type="PANTHER" id="PTHR39662:SF1">
    <property type="entry name" value="DUF354 DOMAIN-CONTAINING PROTEIN"/>
    <property type="match status" value="1"/>
</dbReference>
<dbReference type="RefSeq" id="WP_085757121.1">
    <property type="nucleotide sequence ID" value="NZ_CP019343.1"/>
</dbReference>
<dbReference type="Pfam" id="PF04007">
    <property type="entry name" value="DUF354"/>
    <property type="match status" value="1"/>
</dbReference>
<dbReference type="KEGG" id="osg:BST96_02235"/>
<sequence>MKVLFDVNHPAHVHFFKWPIKLLKEQGVDVVITSRKKDVALKLLAEMGVDSLVLSSQGSGVLGLLKELLIRNFRLYKVVKQERPDVMLSVGGTFIAHVGLLTRVPSLVFYDTENAILQNGITYPFATEVHVPECYEGSVPKKKERRYKGYHELSYLHPDYFTPDKAIAEASGVDLSRNNYLIRLVSWQASHDIGEQGWSEEVLSRVIERLSKQGKVLISTEADLPERFAQWIYDGKASDLHHVIAFCSMVVGESPTLASEAAVLGVPAIYVHDQGLGYTNEQEKKYGLVKNVFSLEWDLLSVSIDQILSADSNLYLEQRKLLLDETIDVVGYVVNSANRYLAEC</sequence>
<evidence type="ECO:0000313" key="2">
    <source>
        <dbReference type="Proteomes" id="UP000193450"/>
    </source>
</evidence>
<keyword evidence="2" id="KW-1185">Reference proteome</keyword>
<dbReference type="OrthoDB" id="7058268at2"/>
<reference evidence="1 2" key="1">
    <citation type="submission" date="2016-11" db="EMBL/GenBank/DDBJ databases">
        <title>Trade-off between light-utilization and light-protection in marine flavobacteria.</title>
        <authorList>
            <person name="Kumagai Y."/>
        </authorList>
    </citation>
    <scope>NUCLEOTIDE SEQUENCE [LARGE SCALE GENOMIC DNA]</scope>
    <source>
        <strain evidence="1 2">NBRC 107125</strain>
    </source>
</reference>
<dbReference type="STRING" id="716816.BST96_02235"/>
<dbReference type="AlphaFoldDB" id="A0A1X9NDK2"/>
<gene>
    <name evidence="1" type="ORF">BST96_02235</name>
</gene>
<dbReference type="Proteomes" id="UP000193450">
    <property type="component" value="Chromosome"/>
</dbReference>
<dbReference type="PIRSF" id="PIRSF005357">
    <property type="entry name" value="UCP005357"/>
    <property type="match status" value="1"/>
</dbReference>
<proteinExistence type="predicted"/>
<accession>A0A1X9NDK2</accession>
<protein>
    <recommendedName>
        <fullName evidence="3">DUF354 domain-containing protein</fullName>
    </recommendedName>
</protein>
<dbReference type="PANTHER" id="PTHR39662">
    <property type="entry name" value="DUF354 DOMAIN-CONTAINING PROTEIN-RELATED"/>
    <property type="match status" value="1"/>
</dbReference>